<organism evidence="1">
    <name type="scientific">Streptomyces haneummycinicus</name>
    <dbReference type="NCBI Taxonomy" id="3074435"/>
    <lineage>
        <taxon>Bacteria</taxon>
        <taxon>Bacillati</taxon>
        <taxon>Actinomycetota</taxon>
        <taxon>Actinomycetes</taxon>
        <taxon>Kitasatosporales</taxon>
        <taxon>Streptomycetaceae</taxon>
        <taxon>Streptomyces</taxon>
    </lineage>
</organism>
<reference evidence="1" key="2">
    <citation type="submission" date="2024-07" db="EMBL/GenBank/DDBJ databases">
        <title>Streptomyces haneummycinica sp. nov., a new antibiotic-producing actinobacterium isolated from marine sediment.</title>
        <authorList>
            <person name="Uemura M."/>
            <person name="Hamada M."/>
            <person name="Hirano S."/>
            <person name="Kobayashi K."/>
            <person name="Ohshiro T."/>
            <person name="Kobayashi T."/>
            <person name="Terahara T."/>
        </authorList>
    </citation>
    <scope>NUCLEOTIDE SEQUENCE</scope>
    <source>
        <strain evidence="1">KM77-8</strain>
    </source>
</reference>
<proteinExistence type="predicted"/>
<accession>A0AAT9HE77</accession>
<reference evidence="1" key="1">
    <citation type="submission" date="2024-06" db="EMBL/GenBank/DDBJ databases">
        <authorList>
            <consortium name="consrtm"/>
            <person name="Uemura M."/>
            <person name="Terahara T."/>
        </authorList>
    </citation>
    <scope>NUCLEOTIDE SEQUENCE</scope>
    <source>
        <strain evidence="1">KM77-8</strain>
    </source>
</reference>
<protein>
    <submittedName>
        <fullName evidence="1">Uncharacterized protein</fullName>
    </submittedName>
</protein>
<gene>
    <name evidence="1" type="ORF">SHKM778_21010</name>
</gene>
<dbReference type="AlphaFoldDB" id="A0AAT9HE77"/>
<sequence>MRTSPAHAVPHPDRETETLEEFDAIVPPGARPPDSVSSPGFAWFRRTKADADIFGSMLRAVHDGSMSDALDELRRGARWFYGHEPPNAFASRGEPTPMTLVDRAHWTERLPARPLPTSLARERSMGARIALVDRIKEAPGGLETSDWLIRRQSPGSQ</sequence>
<evidence type="ECO:0000313" key="1">
    <source>
        <dbReference type="EMBL" id="BFO15713.1"/>
    </source>
</evidence>
<dbReference type="EMBL" id="AP035768">
    <property type="protein sequence ID" value="BFO15713.1"/>
    <property type="molecule type" value="Genomic_DNA"/>
</dbReference>
<name>A0AAT9HE77_9ACTN</name>